<accession>A0A4Q0YML5</accession>
<dbReference type="EMBL" id="PEIB01000039">
    <property type="protein sequence ID" value="RXJ71214.1"/>
    <property type="molecule type" value="Genomic_DNA"/>
</dbReference>
<name>A0A4Q0YML5_9GAMM</name>
<proteinExistence type="predicted"/>
<evidence type="ECO:0000313" key="2">
    <source>
        <dbReference type="Proteomes" id="UP000290287"/>
    </source>
</evidence>
<dbReference type="Proteomes" id="UP000290287">
    <property type="component" value="Unassembled WGS sequence"/>
</dbReference>
<sequence>MNVKQVDIHYNSNDSGLYQQLFLPLQSLFSSQLFEDWSVSREWQHGPHYRLLLNTDSHFYSDDLLAQALSRIDDFFTSCPSPELDIDNHRLKQKKLMVIEKVSLDPEMVEQNNTVRVTDTQASKLGQRYESQQQWRSVFEANCRLRPLLLTMGAETSRNADQQRFNLMMLLACIYQPKPSNDPEVGEYNGFLSYHSNFTFWAHSLGASAQTEVEEKFDKKYQQDAGNLTAWLAALQAELQSDNPFLCRYGAWLKAHFLDFTKLVQDGVIHQRSPYPKQKLADIREVSAFHKSHFYTRDGQAFEFPLDFGSYRWLLNIVYRQFPLLNYTPLDRQYFNYCLSRFERENRQQVAQLRAALYQC</sequence>
<evidence type="ECO:0000313" key="1">
    <source>
        <dbReference type="EMBL" id="RXJ71214.1"/>
    </source>
</evidence>
<keyword evidence="2" id="KW-1185">Reference proteome</keyword>
<dbReference type="AlphaFoldDB" id="A0A4Q0YML5"/>
<dbReference type="OrthoDB" id="8769759at2"/>
<comment type="caution">
    <text evidence="1">The sequence shown here is derived from an EMBL/GenBank/DDBJ whole genome shotgun (WGS) entry which is preliminary data.</text>
</comment>
<dbReference type="RefSeq" id="WP_129123939.1">
    <property type="nucleotide sequence ID" value="NZ_PEIB01000039.1"/>
</dbReference>
<reference evidence="1 2" key="1">
    <citation type="submission" date="2017-10" db="EMBL/GenBank/DDBJ databases">
        <title>Nyctiphanis sp. nov., isolated from the stomach of the euphausiid Nyctiphanes simplex (Hansen, 1911) in the Gulf of California.</title>
        <authorList>
            <person name="Gomez-Gil B."/>
            <person name="Aguilar-Mendez M."/>
            <person name="Lopez-Cortes A."/>
            <person name="Gomez-Gutierrez J."/>
            <person name="Roque A."/>
            <person name="Lang E."/>
            <person name="Gonzalez-Castillo A."/>
        </authorList>
    </citation>
    <scope>NUCLEOTIDE SEQUENCE [LARGE SCALE GENOMIC DNA]</scope>
    <source>
        <strain evidence="1 2">CAIM 600</strain>
    </source>
</reference>
<protein>
    <submittedName>
        <fullName evidence="1">Uncharacterized protein</fullName>
    </submittedName>
</protein>
<organism evidence="1 2">
    <name type="scientific">Veronia nyctiphanis</name>
    <dbReference type="NCBI Taxonomy" id="1278244"/>
    <lineage>
        <taxon>Bacteria</taxon>
        <taxon>Pseudomonadati</taxon>
        <taxon>Pseudomonadota</taxon>
        <taxon>Gammaproteobacteria</taxon>
        <taxon>Vibrionales</taxon>
        <taxon>Vibrionaceae</taxon>
        <taxon>Veronia</taxon>
    </lineage>
</organism>
<gene>
    <name evidence="1" type="ORF">CS022_21345</name>
</gene>